<feature type="region of interest" description="Disordered" evidence="1">
    <location>
        <begin position="1"/>
        <end position="39"/>
    </location>
</feature>
<comment type="caution">
    <text evidence="2">The sequence shown here is derived from an EMBL/GenBank/DDBJ whole genome shotgun (WGS) entry which is preliminary data.</text>
</comment>
<evidence type="ECO:0000313" key="3">
    <source>
        <dbReference type="Proteomes" id="UP000193411"/>
    </source>
</evidence>
<organism evidence="2 3">
    <name type="scientific">Catenaria anguillulae PL171</name>
    <dbReference type="NCBI Taxonomy" id="765915"/>
    <lineage>
        <taxon>Eukaryota</taxon>
        <taxon>Fungi</taxon>
        <taxon>Fungi incertae sedis</taxon>
        <taxon>Blastocladiomycota</taxon>
        <taxon>Blastocladiomycetes</taxon>
        <taxon>Blastocladiales</taxon>
        <taxon>Catenariaceae</taxon>
        <taxon>Catenaria</taxon>
    </lineage>
</organism>
<evidence type="ECO:0000256" key="1">
    <source>
        <dbReference type="SAM" id="MobiDB-lite"/>
    </source>
</evidence>
<proteinExistence type="predicted"/>
<keyword evidence="3" id="KW-1185">Reference proteome</keyword>
<feature type="non-terminal residue" evidence="2">
    <location>
        <position position="1"/>
    </location>
</feature>
<sequence length="941" mass="104433">RLPTVRFVPKRQPKRVSRTAAPGSNPATQDHHVDGHGQREFDPQEEEIMQLLGHRKRPKMQLLDLPDDILAVVCRHLNKVSRASLAMLSCTTKTVAAIAQPVLFSTLFVPSYAKLPRMLQTLSNRPDLAKHVHSLCVSYNFISGNPFFLVDIALNTCRIGSGSNIISMQLAQRFVDLSILERFPIPLLTRLATICPALMCIDLAGAGTTAQSAPIILFGILDLVNILKHRRGRLVTPYDVPIAAVLVKDRIMHVPRTTGVLHDQGWGRDLYLVTGTIDWNRKRIDVSNWISDADSDEKSRTMALVPFCDLVSPSLEEQSQWTIRNVSCQLLYERDHDVRPWRANGWILSAPDLWARVGIRLGKDHVFDFSKRGAVAGTIKYATVFADVAMRALNARPCFNVHSKVTELILEAGGPEQYATLPASQLSIVCSNQLACFTDLVSPLSTKSVFHSLTKLTIGAGFAFRAHNCAPVFKRFAASLPNLVELAISSILSEMDAILVPLDCLIRRPSKPLQDLRLTAYVSATATNPLLTSPALLKYITSGLETHSTSRSLLSNTRSTRGHLHTLELKIEGPRCVRVPSHEIPTVAIHPGLLHGIDRLELWGFKLFILPPRFATPDGPSFLPLAYIHQATCKSSLADRTLLTLAHVTLRALRSLHLSTKCILAQALPTNLVEATQLHLVAPLLPTCPRLQHFIIRTDYAGVAFTAHDIANMLARFPSLAFAQFGCTNLDARQLQWVVETIINGEPERKRTLRDLELYNIKAARRLDRGWVLSGPHVTHLASSGAPLPLPLAPVRLTPTSVELDLKAHLYLGEPSMETRCGSCCRPVKSISGFLALEENKDYSSVHGIYPFHDLDLTDEPASRCPKCAPLTKFVQLQGECGWVEGWWSILVEVWFGVSYGVLALNLLYHHTYVGRPQYVYLDELLPFMASSFFSLMISST</sequence>
<reference evidence="2 3" key="1">
    <citation type="submission" date="2016-07" db="EMBL/GenBank/DDBJ databases">
        <title>Pervasive Adenine N6-methylation of Active Genes in Fungi.</title>
        <authorList>
            <consortium name="DOE Joint Genome Institute"/>
            <person name="Mondo S.J."/>
            <person name="Dannebaum R.O."/>
            <person name="Kuo R.C."/>
            <person name="Labutti K."/>
            <person name="Haridas S."/>
            <person name="Kuo A."/>
            <person name="Salamov A."/>
            <person name="Ahrendt S.R."/>
            <person name="Lipzen A."/>
            <person name="Sullivan W."/>
            <person name="Andreopoulos W.B."/>
            <person name="Clum A."/>
            <person name="Lindquist E."/>
            <person name="Daum C."/>
            <person name="Ramamoorthy G.K."/>
            <person name="Gryganskyi A."/>
            <person name="Culley D."/>
            <person name="Magnuson J.K."/>
            <person name="James T.Y."/>
            <person name="O'Malley M.A."/>
            <person name="Stajich J.E."/>
            <person name="Spatafora J.W."/>
            <person name="Visel A."/>
            <person name="Grigoriev I.V."/>
        </authorList>
    </citation>
    <scope>NUCLEOTIDE SEQUENCE [LARGE SCALE GENOMIC DNA]</scope>
    <source>
        <strain evidence="2 3">PL171</strain>
    </source>
</reference>
<feature type="compositionally biased region" description="Basic and acidic residues" evidence="1">
    <location>
        <begin position="29"/>
        <end position="39"/>
    </location>
</feature>
<gene>
    <name evidence="2" type="ORF">BCR44DRAFT_91778</name>
</gene>
<name>A0A1Y2HI89_9FUNG</name>
<dbReference type="AlphaFoldDB" id="A0A1Y2HI89"/>
<evidence type="ECO:0000313" key="2">
    <source>
        <dbReference type="EMBL" id="ORZ34286.1"/>
    </source>
</evidence>
<dbReference type="Proteomes" id="UP000193411">
    <property type="component" value="Unassembled WGS sequence"/>
</dbReference>
<dbReference type="OrthoDB" id="2520703at2759"/>
<accession>A0A1Y2HI89</accession>
<evidence type="ECO:0008006" key="4">
    <source>
        <dbReference type="Google" id="ProtNLM"/>
    </source>
</evidence>
<protein>
    <recommendedName>
        <fullName evidence="4">F-box domain-containing protein</fullName>
    </recommendedName>
</protein>
<feature type="compositionally biased region" description="Basic residues" evidence="1">
    <location>
        <begin position="8"/>
        <end position="17"/>
    </location>
</feature>
<dbReference type="EMBL" id="MCFL01000029">
    <property type="protein sequence ID" value="ORZ34286.1"/>
    <property type="molecule type" value="Genomic_DNA"/>
</dbReference>